<protein>
    <submittedName>
        <fullName evidence="2">Uncharacterized protein</fullName>
    </submittedName>
</protein>
<dbReference type="RefSeq" id="WP_156186690.1">
    <property type="nucleotide sequence ID" value="NZ_BJLQ01000005.1"/>
</dbReference>
<comment type="caution">
    <text evidence="2">The sequence shown here is derived from an EMBL/GenBank/DDBJ whole genome shotgun (WGS) entry which is preliminary data.</text>
</comment>
<feature type="coiled-coil region" evidence="1">
    <location>
        <begin position="9"/>
        <end position="47"/>
    </location>
</feature>
<accession>A0A4Y3KKP3</accession>
<dbReference type="EMBL" id="BJLQ01000005">
    <property type="protein sequence ID" value="GEA83528.1"/>
    <property type="molecule type" value="Genomic_DNA"/>
</dbReference>
<dbReference type="AlphaFoldDB" id="A0A4Y3KKP3"/>
<evidence type="ECO:0000313" key="3">
    <source>
        <dbReference type="Proteomes" id="UP000320461"/>
    </source>
</evidence>
<organism evidence="2 3">
    <name type="scientific">Cellulomonas gelida</name>
    <dbReference type="NCBI Taxonomy" id="1712"/>
    <lineage>
        <taxon>Bacteria</taxon>
        <taxon>Bacillati</taxon>
        <taxon>Actinomycetota</taxon>
        <taxon>Actinomycetes</taxon>
        <taxon>Micrococcales</taxon>
        <taxon>Cellulomonadaceae</taxon>
        <taxon>Cellulomonas</taxon>
    </lineage>
</organism>
<keyword evidence="3" id="KW-1185">Reference proteome</keyword>
<proteinExistence type="predicted"/>
<sequence>MDVDANVVITHLTQKLAQQEVELAMLRAALDEALDRAEAAEARLAEQGPHA</sequence>
<keyword evidence="1" id="KW-0175">Coiled coil</keyword>
<name>A0A4Y3KKP3_9CELL</name>
<reference evidence="2 3" key="1">
    <citation type="submission" date="2019-06" db="EMBL/GenBank/DDBJ databases">
        <title>Whole genome shotgun sequence of Cellulomonas gelida NBRC 3748.</title>
        <authorList>
            <person name="Hosoyama A."/>
            <person name="Uohara A."/>
            <person name="Ohji S."/>
            <person name="Ichikawa N."/>
        </authorList>
    </citation>
    <scope>NUCLEOTIDE SEQUENCE [LARGE SCALE GENOMIC DNA]</scope>
    <source>
        <strain evidence="2 3">NBRC 3748</strain>
    </source>
</reference>
<gene>
    <name evidence="2" type="ORF">CGE01nite_07790</name>
</gene>
<evidence type="ECO:0000256" key="1">
    <source>
        <dbReference type="SAM" id="Coils"/>
    </source>
</evidence>
<dbReference type="Proteomes" id="UP000320461">
    <property type="component" value="Unassembled WGS sequence"/>
</dbReference>
<evidence type="ECO:0000313" key="2">
    <source>
        <dbReference type="EMBL" id="GEA83528.1"/>
    </source>
</evidence>